<accession>A0ABQ7ZFC5</accession>
<evidence type="ECO:0000313" key="2">
    <source>
        <dbReference type="EMBL" id="KAH0878928.1"/>
    </source>
</evidence>
<comment type="caution">
    <text evidence="2">The sequence shown here is derived from an EMBL/GenBank/DDBJ whole genome shotgun (WGS) entry which is preliminary data.</text>
</comment>
<evidence type="ECO:0000256" key="1">
    <source>
        <dbReference type="SAM" id="MobiDB-lite"/>
    </source>
</evidence>
<dbReference type="Proteomes" id="UP000824890">
    <property type="component" value="Unassembled WGS sequence"/>
</dbReference>
<evidence type="ECO:0000313" key="3">
    <source>
        <dbReference type="Proteomes" id="UP000824890"/>
    </source>
</evidence>
<organism evidence="2 3">
    <name type="scientific">Brassica napus</name>
    <name type="common">Rape</name>
    <dbReference type="NCBI Taxonomy" id="3708"/>
    <lineage>
        <taxon>Eukaryota</taxon>
        <taxon>Viridiplantae</taxon>
        <taxon>Streptophyta</taxon>
        <taxon>Embryophyta</taxon>
        <taxon>Tracheophyta</taxon>
        <taxon>Spermatophyta</taxon>
        <taxon>Magnoliopsida</taxon>
        <taxon>eudicotyledons</taxon>
        <taxon>Gunneridae</taxon>
        <taxon>Pentapetalae</taxon>
        <taxon>rosids</taxon>
        <taxon>malvids</taxon>
        <taxon>Brassicales</taxon>
        <taxon>Brassicaceae</taxon>
        <taxon>Brassiceae</taxon>
        <taxon>Brassica</taxon>
    </lineage>
</organism>
<name>A0ABQ7ZFC5_BRANA</name>
<dbReference type="EMBL" id="JAGKQM010000015">
    <property type="protein sequence ID" value="KAH0878928.1"/>
    <property type="molecule type" value="Genomic_DNA"/>
</dbReference>
<proteinExistence type="predicted"/>
<feature type="compositionally biased region" description="Basic and acidic residues" evidence="1">
    <location>
        <begin position="32"/>
        <end position="48"/>
    </location>
</feature>
<feature type="region of interest" description="Disordered" evidence="1">
    <location>
        <begin position="32"/>
        <end position="115"/>
    </location>
</feature>
<gene>
    <name evidence="2" type="ORF">HID58_066322</name>
</gene>
<reference evidence="2 3" key="1">
    <citation type="submission" date="2021-05" db="EMBL/GenBank/DDBJ databases">
        <title>Genome Assembly of Synthetic Allotetraploid Brassica napus Reveals Homoeologous Exchanges between Subgenomes.</title>
        <authorList>
            <person name="Davis J.T."/>
        </authorList>
    </citation>
    <scope>NUCLEOTIDE SEQUENCE [LARGE SCALE GENOMIC DNA]</scope>
    <source>
        <strain evidence="3">cv. Da-Ae</strain>
        <tissue evidence="2">Seedling</tissue>
    </source>
</reference>
<keyword evidence="3" id="KW-1185">Reference proteome</keyword>
<feature type="compositionally biased region" description="Basic and acidic residues" evidence="1">
    <location>
        <begin position="82"/>
        <end position="96"/>
    </location>
</feature>
<protein>
    <submittedName>
        <fullName evidence="2">Uncharacterized protein</fullName>
    </submittedName>
</protein>
<sequence>MPGSEDPTPNPNRFQIIRSAVVTQVREIRALRLRRSVGENRPHLKGEQPEEPPSPSMVPSSARPTRISEKKEECLQITPKRNCSDNVERDPKEKRGGRPPTNRQSRRKAETMTMRSTGKSPVVLYFKAISAESELLPSSSSCDLCCSPIPKDHHPPAYCLPVRTSAYQFYLEPPTFIGNTYGMLQTADTFYLISVVHILGRNRLEINPTIRPGAAPTAPDMRVRLSQIEPDFLTRSVIFLYCLNHHGIHFVILSFSCDSFFAEINEGSN</sequence>